<dbReference type="EMBL" id="WTUW01000009">
    <property type="protein sequence ID" value="MZR32454.1"/>
    <property type="molecule type" value="Genomic_DNA"/>
</dbReference>
<dbReference type="InterPro" id="IPR019660">
    <property type="entry name" value="Put_sensory_transdc_reg_YbjN"/>
</dbReference>
<protein>
    <recommendedName>
        <fullName evidence="3">Sensory transduction regulator</fullName>
    </recommendedName>
</protein>
<evidence type="ECO:0000313" key="2">
    <source>
        <dbReference type="Proteomes" id="UP000476030"/>
    </source>
</evidence>
<dbReference type="AlphaFoldDB" id="A0A6L8WCF9"/>
<accession>A0A6L8WCF9</accession>
<reference evidence="1 2" key="1">
    <citation type="submission" date="2019-12" db="EMBL/GenBank/DDBJ databases">
        <title>Snethiella sp. nov. sp. isolated from sea sand.</title>
        <authorList>
            <person name="Kim J."/>
            <person name="Jeong S.E."/>
            <person name="Jung H.S."/>
            <person name="Jeon C.O."/>
        </authorList>
    </citation>
    <scope>NUCLEOTIDE SEQUENCE [LARGE SCALE GENOMIC DNA]</scope>
    <source>
        <strain evidence="1 2">DP05</strain>
    </source>
</reference>
<evidence type="ECO:0000313" key="1">
    <source>
        <dbReference type="EMBL" id="MZR32454.1"/>
    </source>
</evidence>
<sequence>MTSLYLTREELEDSNPLDLIESIIADNDWSFDRQGNNELTVGVEGSWCQYHLWFSWRSDLRALHFSCAYDVKIPERQYGSVYELLARVNERMPVGHFDTWREEGMILFRHSLLLSSACVVTNEQIQTLVEIGMSELEKFYPAIQFCLWGGKTPEEAIEAAMFETMGEA</sequence>
<dbReference type="RefSeq" id="WP_161317193.1">
    <property type="nucleotide sequence ID" value="NZ_WTUW01000009.1"/>
</dbReference>
<comment type="caution">
    <text evidence="1">The sequence shown here is derived from an EMBL/GenBank/DDBJ whole genome shotgun (WGS) entry which is preliminary data.</text>
</comment>
<organism evidence="1 2">
    <name type="scientific">Sneathiella litorea</name>
    <dbReference type="NCBI Taxonomy" id="2606216"/>
    <lineage>
        <taxon>Bacteria</taxon>
        <taxon>Pseudomonadati</taxon>
        <taxon>Pseudomonadota</taxon>
        <taxon>Alphaproteobacteria</taxon>
        <taxon>Sneathiellales</taxon>
        <taxon>Sneathiellaceae</taxon>
        <taxon>Sneathiella</taxon>
    </lineage>
</organism>
<proteinExistence type="predicted"/>
<dbReference type="Pfam" id="PF10722">
    <property type="entry name" value="YbjN"/>
    <property type="match status" value="1"/>
</dbReference>
<keyword evidence="2" id="KW-1185">Reference proteome</keyword>
<dbReference type="CDD" id="cd17033">
    <property type="entry name" value="DR1245-like"/>
    <property type="match status" value="1"/>
</dbReference>
<name>A0A6L8WCF9_9PROT</name>
<dbReference type="Proteomes" id="UP000476030">
    <property type="component" value="Unassembled WGS sequence"/>
</dbReference>
<gene>
    <name evidence="1" type="ORF">GQE98_17575</name>
</gene>
<evidence type="ECO:0008006" key="3">
    <source>
        <dbReference type="Google" id="ProtNLM"/>
    </source>
</evidence>